<dbReference type="Proteomes" id="UP000501802">
    <property type="component" value="Chromosome"/>
</dbReference>
<dbReference type="RefSeq" id="WP_167209191.1">
    <property type="nucleotide sequence ID" value="NZ_CP050063.1"/>
</dbReference>
<keyword evidence="3" id="KW-1185">Reference proteome</keyword>
<organism evidence="2 3">
    <name type="scientific">Spirosoma aureum</name>
    <dbReference type="NCBI Taxonomy" id="2692134"/>
    <lineage>
        <taxon>Bacteria</taxon>
        <taxon>Pseudomonadati</taxon>
        <taxon>Bacteroidota</taxon>
        <taxon>Cytophagia</taxon>
        <taxon>Cytophagales</taxon>
        <taxon>Cytophagaceae</taxon>
        <taxon>Spirosoma</taxon>
    </lineage>
</organism>
<sequence>METTTTPQKPKKWYNKVWLAVLSGLLLFPVNSYVLWKNTTIRKLWKVLIFIVSPFFTLLTIGLLTLTYLFVSPLVKEISQTLSDKISARPEDDRPKVFYDLTTALAGYKDSDGEIIIPAKYDYASDIVDSSAVVCQDGKYGYIDDAGNQLLPLQFEEAFTFIDGVAVVKKGGQWMTIDSKGQTLKTLNYDDIFQMDSLYCSEKDALYGYLNDKGEEIMKPKLTIPYFFRNGLANFGHYENGNVYMNTRLKLGLFVECTKGDDFSDGLAAVIRNGKVGFINTKGELVIPAEYDYQERNGMTFLPSFYLGRASVEKNGKHGFINKKGETIIPFNYDDTGSFFETGITSVEINKKHGAIDTLGNFVIQPIYESLNDFYSEEAVRAKLNGKYGFVDKTGKVIVPFIYDLAYDYNQGAPFVQRNGKWALLNKEGKPITPFQFEGVYGRFSEGLACVKLNGKYGYISKSGKVIIDYKFENGENFSNGVVSRYNNGRKYIYDKKGREIRVE</sequence>
<dbReference type="InterPro" id="IPR032774">
    <property type="entry name" value="WG_beta_rep"/>
</dbReference>
<evidence type="ECO:0000313" key="3">
    <source>
        <dbReference type="Proteomes" id="UP000501802"/>
    </source>
</evidence>
<proteinExistence type="predicted"/>
<keyword evidence="1" id="KW-0472">Membrane</keyword>
<dbReference type="EMBL" id="CP050063">
    <property type="protein sequence ID" value="QIP13787.1"/>
    <property type="molecule type" value="Genomic_DNA"/>
</dbReference>
<feature type="transmembrane region" description="Helical" evidence="1">
    <location>
        <begin position="17"/>
        <end position="36"/>
    </location>
</feature>
<keyword evidence="1" id="KW-1133">Transmembrane helix</keyword>
<accession>A0A6G9AMV5</accession>
<feature type="transmembrane region" description="Helical" evidence="1">
    <location>
        <begin position="48"/>
        <end position="71"/>
    </location>
</feature>
<protein>
    <submittedName>
        <fullName evidence="2">WG repeat-containing protein</fullName>
    </submittedName>
</protein>
<evidence type="ECO:0000256" key="1">
    <source>
        <dbReference type="SAM" id="Phobius"/>
    </source>
</evidence>
<dbReference type="KEGG" id="spib:G8759_14780"/>
<name>A0A6G9AMV5_9BACT</name>
<dbReference type="AlphaFoldDB" id="A0A6G9AMV5"/>
<evidence type="ECO:0000313" key="2">
    <source>
        <dbReference type="EMBL" id="QIP13787.1"/>
    </source>
</evidence>
<dbReference type="PANTHER" id="PTHR37841:SF1">
    <property type="entry name" value="DUF3298 DOMAIN-CONTAINING PROTEIN"/>
    <property type="match status" value="1"/>
</dbReference>
<dbReference type="Pfam" id="PF14903">
    <property type="entry name" value="WG_beta_rep"/>
    <property type="match status" value="5"/>
</dbReference>
<reference evidence="2 3" key="1">
    <citation type="submission" date="2020-03" db="EMBL/GenBank/DDBJ databases">
        <authorList>
            <person name="Kim M.K."/>
        </authorList>
    </citation>
    <scope>NUCLEOTIDE SEQUENCE [LARGE SCALE GENOMIC DNA]</scope>
    <source>
        <strain evidence="2 3">BT328</strain>
    </source>
</reference>
<gene>
    <name evidence="2" type="ORF">G8759_14780</name>
</gene>
<dbReference type="SUPFAM" id="SSF69360">
    <property type="entry name" value="Cell wall binding repeat"/>
    <property type="match status" value="2"/>
</dbReference>
<dbReference type="PANTHER" id="PTHR37841">
    <property type="entry name" value="GLR2918 PROTEIN"/>
    <property type="match status" value="1"/>
</dbReference>
<keyword evidence="1" id="KW-0812">Transmembrane</keyword>